<feature type="compositionally biased region" description="Polar residues" evidence="1">
    <location>
        <begin position="318"/>
        <end position="341"/>
    </location>
</feature>
<evidence type="ECO:0000313" key="3">
    <source>
        <dbReference type="WBParaSite" id="scaffold15354_cov268.g17851"/>
    </source>
</evidence>
<dbReference type="AlphaFoldDB" id="A0A915LNR9"/>
<accession>A0A915LNR9</accession>
<feature type="compositionally biased region" description="Basic and acidic residues" evidence="1">
    <location>
        <begin position="43"/>
        <end position="71"/>
    </location>
</feature>
<sequence>QSGQGKHEQIQSVQGKHEQRQSGQRKHEQDHSVQGKHKQGHSGQDKHEQRQSGHGKHEQGHSGQDKHEHRQSGQGKHKQIHSGQQKHEQRQSGHGKHEQGHSGQDKHEQRQSGHGKHEQGHSGQDKHEQGPQYDKANNKAKLENEIKRNLLSLYLQNNKDKQNEISADMEKIVGMDPETKLSTDQNVSDHEAKQKDQAFNRLTEQIRPFLASVGNSKPCDGIEPRELVYTTSVQESTNVNGQYEHMVNAYNETVEGYKEIKDMTKGGKKHPSGLSTKSLLKLNIEEKDTIIADMKKIRDYVKKLYNEKHSIRGKDAGTSGQYQHKQGNSGQGQHKQGQSDEANMKKIIL</sequence>
<name>A0A915LNR9_MELJA</name>
<evidence type="ECO:0000256" key="1">
    <source>
        <dbReference type="SAM" id="MobiDB-lite"/>
    </source>
</evidence>
<protein>
    <submittedName>
        <fullName evidence="3">Uncharacterized protein</fullName>
    </submittedName>
</protein>
<feature type="region of interest" description="Disordered" evidence="1">
    <location>
        <begin position="311"/>
        <end position="349"/>
    </location>
</feature>
<feature type="compositionally biased region" description="Basic and acidic residues" evidence="1">
    <location>
        <begin position="85"/>
        <end position="129"/>
    </location>
</feature>
<feature type="compositionally biased region" description="Basic and acidic residues" evidence="1">
    <location>
        <begin position="1"/>
        <end position="33"/>
    </location>
</feature>
<dbReference type="Proteomes" id="UP000887561">
    <property type="component" value="Unplaced"/>
</dbReference>
<evidence type="ECO:0000313" key="2">
    <source>
        <dbReference type="Proteomes" id="UP000887561"/>
    </source>
</evidence>
<organism evidence="2 3">
    <name type="scientific">Meloidogyne javanica</name>
    <name type="common">Root-knot nematode worm</name>
    <dbReference type="NCBI Taxonomy" id="6303"/>
    <lineage>
        <taxon>Eukaryota</taxon>
        <taxon>Metazoa</taxon>
        <taxon>Ecdysozoa</taxon>
        <taxon>Nematoda</taxon>
        <taxon>Chromadorea</taxon>
        <taxon>Rhabditida</taxon>
        <taxon>Tylenchina</taxon>
        <taxon>Tylenchomorpha</taxon>
        <taxon>Tylenchoidea</taxon>
        <taxon>Meloidogynidae</taxon>
        <taxon>Meloidogyninae</taxon>
        <taxon>Meloidogyne</taxon>
        <taxon>Meloidogyne incognita group</taxon>
    </lineage>
</organism>
<dbReference type="WBParaSite" id="scaffold15354_cov268.g17851">
    <property type="protein sequence ID" value="scaffold15354_cov268.g17851"/>
    <property type="gene ID" value="scaffold15354_cov268.g17851"/>
</dbReference>
<feature type="region of interest" description="Disordered" evidence="1">
    <location>
        <begin position="1"/>
        <end position="139"/>
    </location>
</feature>
<proteinExistence type="predicted"/>
<reference evidence="3" key="1">
    <citation type="submission" date="2022-11" db="UniProtKB">
        <authorList>
            <consortium name="WormBaseParasite"/>
        </authorList>
    </citation>
    <scope>IDENTIFICATION</scope>
</reference>
<keyword evidence="2" id="KW-1185">Reference proteome</keyword>